<dbReference type="SUPFAM" id="SSF55770">
    <property type="entry name" value="Profilin (actin-binding protein)"/>
    <property type="match status" value="1"/>
</dbReference>
<dbReference type="InterPro" id="IPR036140">
    <property type="entry name" value="PFN_sf"/>
</dbReference>
<organism evidence="1 2">
    <name type="scientific">Batillaria attramentaria</name>
    <dbReference type="NCBI Taxonomy" id="370345"/>
    <lineage>
        <taxon>Eukaryota</taxon>
        <taxon>Metazoa</taxon>
        <taxon>Spiralia</taxon>
        <taxon>Lophotrochozoa</taxon>
        <taxon>Mollusca</taxon>
        <taxon>Gastropoda</taxon>
        <taxon>Caenogastropoda</taxon>
        <taxon>Sorbeoconcha</taxon>
        <taxon>Cerithioidea</taxon>
        <taxon>Batillariidae</taxon>
        <taxon>Batillaria</taxon>
    </lineage>
</organism>
<dbReference type="Proteomes" id="UP001519460">
    <property type="component" value="Unassembled WGS sequence"/>
</dbReference>
<proteinExistence type="predicted"/>
<accession>A0ABD0JHP4</accession>
<comment type="caution">
    <text evidence="1">The sequence shown here is derived from an EMBL/GenBank/DDBJ whole genome shotgun (WGS) entry which is preliminary data.</text>
</comment>
<dbReference type="Gene3D" id="3.30.450.30">
    <property type="entry name" value="Dynein light chain 2a, cytoplasmic"/>
    <property type="match status" value="1"/>
</dbReference>
<name>A0ABD0JHP4_9CAEN</name>
<dbReference type="InterPro" id="IPR048278">
    <property type="entry name" value="PFN"/>
</dbReference>
<dbReference type="EMBL" id="JACVVK020000441">
    <property type="protein sequence ID" value="KAK7474280.1"/>
    <property type="molecule type" value="Genomic_DNA"/>
</dbReference>
<evidence type="ECO:0008006" key="3">
    <source>
        <dbReference type="Google" id="ProtNLM"/>
    </source>
</evidence>
<evidence type="ECO:0000313" key="1">
    <source>
        <dbReference type="EMBL" id="KAK7474280.1"/>
    </source>
</evidence>
<evidence type="ECO:0000313" key="2">
    <source>
        <dbReference type="Proteomes" id="UP001519460"/>
    </source>
</evidence>
<keyword evidence="2" id="KW-1185">Reference proteome</keyword>
<sequence length="178" mass="19001">MSSWSEYLSRLLQATAKVEKAAVFNLRGQPLATSDNLQVSDADGRALLQCLKDPAGSLTRITIGEADYRCFQGNDNSLVGKAVNNKDRVLVARLTDEVLVLVLGSSKGHGSFLFEVKRSLLERQQRLLSPQQPVNGAGGGAGATSQLQVQQGQGQQKLVLPPGAGPVGQEQVLVQLHD</sequence>
<gene>
    <name evidence="1" type="ORF">BaRGS_00034472</name>
</gene>
<protein>
    <recommendedName>
        <fullName evidence="3">Roadblock/LAMTOR2 domain-containing protein</fullName>
    </recommendedName>
</protein>
<reference evidence="1 2" key="1">
    <citation type="journal article" date="2023" name="Sci. Data">
        <title>Genome assembly of the Korean intertidal mud-creeper Batillaria attramentaria.</title>
        <authorList>
            <person name="Patra A.K."/>
            <person name="Ho P.T."/>
            <person name="Jun S."/>
            <person name="Lee S.J."/>
            <person name="Kim Y."/>
            <person name="Won Y.J."/>
        </authorList>
    </citation>
    <scope>NUCLEOTIDE SEQUENCE [LARGE SCALE GENOMIC DNA]</scope>
    <source>
        <strain evidence="1">Wonlab-2016</strain>
    </source>
</reference>
<dbReference type="Pfam" id="PF00235">
    <property type="entry name" value="Profilin"/>
    <property type="match status" value="1"/>
</dbReference>
<dbReference type="AlphaFoldDB" id="A0ABD0JHP4"/>